<name>A0A4P7W5M4_9BACT</name>
<dbReference type="Gene3D" id="3.40.190.290">
    <property type="match status" value="1"/>
</dbReference>
<gene>
    <name evidence="6" type="ORF">E7747_11410</name>
</gene>
<dbReference type="Proteomes" id="UP000297149">
    <property type="component" value="Chromosome"/>
</dbReference>
<protein>
    <submittedName>
        <fullName evidence="6">LysR family transcriptional regulator</fullName>
    </submittedName>
</protein>
<dbReference type="GO" id="GO:0003700">
    <property type="term" value="F:DNA-binding transcription factor activity"/>
    <property type="evidence" value="ECO:0007669"/>
    <property type="project" value="InterPro"/>
</dbReference>
<evidence type="ECO:0000259" key="5">
    <source>
        <dbReference type="PROSITE" id="PS50931"/>
    </source>
</evidence>
<dbReference type="KEGG" id="ddb:E7747_11410"/>
<reference evidence="7" key="1">
    <citation type="submission" date="2019-02" db="EMBL/GenBank/DDBJ databases">
        <title>Isolation and identification of novel species under the genus Muribaculum.</title>
        <authorList>
            <person name="Miyake S."/>
            <person name="Ding Y."/>
            <person name="Low A."/>
            <person name="Soh M."/>
            <person name="Seedorf H."/>
        </authorList>
    </citation>
    <scope>NUCLEOTIDE SEQUENCE [LARGE SCALE GENOMIC DNA]</scope>
    <source>
        <strain evidence="7">H5</strain>
    </source>
</reference>
<evidence type="ECO:0000256" key="1">
    <source>
        <dbReference type="ARBA" id="ARBA00009437"/>
    </source>
</evidence>
<dbReference type="Gene3D" id="1.10.10.10">
    <property type="entry name" value="Winged helix-like DNA-binding domain superfamily/Winged helix DNA-binding domain"/>
    <property type="match status" value="1"/>
</dbReference>
<dbReference type="InterPro" id="IPR036390">
    <property type="entry name" value="WH_DNA-bd_sf"/>
</dbReference>
<dbReference type="InterPro" id="IPR050950">
    <property type="entry name" value="HTH-type_LysR_regulators"/>
</dbReference>
<evidence type="ECO:0000313" key="6">
    <source>
        <dbReference type="EMBL" id="QCD42840.1"/>
    </source>
</evidence>
<dbReference type="RefSeq" id="WP_123615781.1">
    <property type="nucleotide sequence ID" value="NZ_CP039396.1"/>
</dbReference>
<evidence type="ECO:0000256" key="3">
    <source>
        <dbReference type="ARBA" id="ARBA00023125"/>
    </source>
</evidence>
<dbReference type="PRINTS" id="PR00039">
    <property type="entry name" value="HTHLYSR"/>
</dbReference>
<sequence length="300" mass="34080">MELRQLKYFVKVAETLNFSEASRALFITQSTLSQQIKQLEQELGSPLFQRDSHRVCLTEAGSELLPYAVRTLHDSQLCLDRMNDLRELLAGTLNIGVTYSFSPILTETIIDFMKLYPGVKLNIFYKPVSELMGMLTEREVDFVLAFRPRLSTDEIESHVLFQNYLAVIVNSSHPLASRQKVTLDELSYYDLALPSRGLQARNYFDAVSSARGVSMKVKIELNEVNILLKLISGSRLATVLAEATIHNVKDVKAVPLDVPSNEMTGCVHTLRDSYRKRSMREFVRMLSESAAIRERVNAWL</sequence>
<evidence type="ECO:0000256" key="2">
    <source>
        <dbReference type="ARBA" id="ARBA00023015"/>
    </source>
</evidence>
<accession>A0A4P7W5M4</accession>
<dbReference type="GO" id="GO:0005829">
    <property type="term" value="C:cytosol"/>
    <property type="evidence" value="ECO:0007669"/>
    <property type="project" value="TreeGrafter"/>
</dbReference>
<dbReference type="EMBL" id="CP039396">
    <property type="protein sequence ID" value="QCD42840.1"/>
    <property type="molecule type" value="Genomic_DNA"/>
</dbReference>
<dbReference type="FunFam" id="1.10.10.10:FF:000001">
    <property type="entry name" value="LysR family transcriptional regulator"/>
    <property type="match status" value="1"/>
</dbReference>
<evidence type="ECO:0000256" key="4">
    <source>
        <dbReference type="ARBA" id="ARBA00023163"/>
    </source>
</evidence>
<dbReference type="InterPro" id="IPR036388">
    <property type="entry name" value="WH-like_DNA-bd_sf"/>
</dbReference>
<dbReference type="SUPFAM" id="SSF46785">
    <property type="entry name" value="Winged helix' DNA-binding domain"/>
    <property type="match status" value="1"/>
</dbReference>
<keyword evidence="4" id="KW-0804">Transcription</keyword>
<dbReference type="InterPro" id="IPR005119">
    <property type="entry name" value="LysR_subst-bd"/>
</dbReference>
<proteinExistence type="inferred from homology"/>
<feature type="domain" description="HTH lysR-type" evidence="5">
    <location>
        <begin position="1"/>
        <end position="58"/>
    </location>
</feature>
<organism evidence="6 7">
    <name type="scientific">Duncaniella dubosii</name>
    <dbReference type="NCBI Taxonomy" id="2518971"/>
    <lineage>
        <taxon>Bacteria</taxon>
        <taxon>Pseudomonadati</taxon>
        <taxon>Bacteroidota</taxon>
        <taxon>Bacteroidia</taxon>
        <taxon>Bacteroidales</taxon>
        <taxon>Muribaculaceae</taxon>
        <taxon>Duncaniella</taxon>
    </lineage>
</organism>
<dbReference type="SUPFAM" id="SSF53850">
    <property type="entry name" value="Periplasmic binding protein-like II"/>
    <property type="match status" value="1"/>
</dbReference>
<comment type="similarity">
    <text evidence="1">Belongs to the LysR transcriptional regulatory family.</text>
</comment>
<evidence type="ECO:0000313" key="7">
    <source>
        <dbReference type="Proteomes" id="UP000297149"/>
    </source>
</evidence>
<keyword evidence="3" id="KW-0238">DNA-binding</keyword>
<dbReference type="PANTHER" id="PTHR30419">
    <property type="entry name" value="HTH-TYPE TRANSCRIPTIONAL REGULATOR YBHD"/>
    <property type="match status" value="1"/>
</dbReference>
<dbReference type="Pfam" id="PF00126">
    <property type="entry name" value="HTH_1"/>
    <property type="match status" value="1"/>
</dbReference>
<dbReference type="PROSITE" id="PS50931">
    <property type="entry name" value="HTH_LYSR"/>
    <property type="match status" value="1"/>
</dbReference>
<keyword evidence="2" id="KW-0805">Transcription regulation</keyword>
<dbReference type="InterPro" id="IPR000847">
    <property type="entry name" value="LysR_HTH_N"/>
</dbReference>
<keyword evidence="7" id="KW-1185">Reference proteome</keyword>
<dbReference type="AlphaFoldDB" id="A0A4P7W5M4"/>
<dbReference type="Pfam" id="PF03466">
    <property type="entry name" value="LysR_substrate"/>
    <property type="match status" value="1"/>
</dbReference>
<dbReference type="GO" id="GO:0003677">
    <property type="term" value="F:DNA binding"/>
    <property type="evidence" value="ECO:0007669"/>
    <property type="project" value="UniProtKB-KW"/>
</dbReference>